<evidence type="ECO:0000256" key="3">
    <source>
        <dbReference type="ARBA" id="ARBA00022801"/>
    </source>
</evidence>
<name>A0ABU5L6E3_9RICK</name>
<dbReference type="PANTHER" id="PTHR21581">
    <property type="entry name" value="D-ALANYL-D-ALANINE CARBOXYPEPTIDASE"/>
    <property type="match status" value="1"/>
</dbReference>
<evidence type="ECO:0000256" key="6">
    <source>
        <dbReference type="ARBA" id="ARBA00023316"/>
    </source>
</evidence>
<dbReference type="GO" id="GO:0004180">
    <property type="term" value="F:carboxypeptidase activity"/>
    <property type="evidence" value="ECO:0007669"/>
    <property type="project" value="UniProtKB-KW"/>
</dbReference>
<keyword evidence="4" id="KW-0133">Cell shape</keyword>
<keyword evidence="2" id="KW-0732">Signal</keyword>
<reference evidence="9 10" key="1">
    <citation type="submission" date="2023-02" db="EMBL/GenBank/DDBJ databases">
        <title>Host association and intracellularity evolved multiple times independently in the Rickettsiales.</title>
        <authorList>
            <person name="Castelli M."/>
            <person name="Nardi T."/>
            <person name="Gammuto L."/>
            <person name="Bellinzona G."/>
            <person name="Sabaneyeva E."/>
            <person name="Potekhin A."/>
            <person name="Serra V."/>
            <person name="Petroni G."/>
            <person name="Sassera D."/>
        </authorList>
    </citation>
    <scope>NUCLEOTIDE SEQUENCE [LARGE SCALE GENOMIC DNA]</scope>
    <source>
        <strain evidence="9 10">BOD18</strain>
    </source>
</reference>
<protein>
    <submittedName>
        <fullName evidence="9">D-alanyl-D-alanine carboxypeptidase DacF</fullName>
    </submittedName>
</protein>
<accession>A0ABU5L6E3</accession>
<evidence type="ECO:0000256" key="2">
    <source>
        <dbReference type="ARBA" id="ARBA00022729"/>
    </source>
</evidence>
<dbReference type="SUPFAM" id="SSF56601">
    <property type="entry name" value="beta-lactamase/transpeptidase-like"/>
    <property type="match status" value="1"/>
</dbReference>
<dbReference type="PANTHER" id="PTHR21581:SF6">
    <property type="entry name" value="TRAFFICKING PROTEIN PARTICLE COMPLEX SUBUNIT 12"/>
    <property type="match status" value="1"/>
</dbReference>
<evidence type="ECO:0000256" key="5">
    <source>
        <dbReference type="ARBA" id="ARBA00022984"/>
    </source>
</evidence>
<keyword evidence="9" id="KW-0645">Protease</keyword>
<keyword evidence="3" id="KW-0378">Hydrolase</keyword>
<dbReference type="Proteomes" id="UP001293791">
    <property type="component" value="Unassembled WGS sequence"/>
</dbReference>
<sequence length="291" mass="31583">MVAKSFMSPKYAAIVVNADTQKILYSQSALEPRHPASLTKIMTLYIVFDAIKGGKLNPMKPIAISTKAAKQPRSNLALKAGTIITVRDAIMGAIIKSGNDATVALAEVLAGSEENFVKIMNRKAKELGMMNTVFQNSTGLPHPRQVTTAKDMAILALSMLKHHKSTYHVFSKQAFLLGEKMVLTHNKLLASHKWVDGMKTGFTNASGYNVITTAIKDDVRLIGVVMGCNSSSERDSKMLKLLESHYATGAKNIVGDLIFAKKQQISITNKSNIDRKDPFSVISIASASSSK</sequence>
<feature type="domain" description="Peptidase S11 D-alanyl-D-alanine carboxypeptidase A N-terminal" evidence="8">
    <location>
        <begin position="12"/>
        <end position="228"/>
    </location>
</feature>
<dbReference type="InterPro" id="IPR001967">
    <property type="entry name" value="Peptidase_S11_N"/>
</dbReference>
<evidence type="ECO:0000256" key="4">
    <source>
        <dbReference type="ARBA" id="ARBA00022960"/>
    </source>
</evidence>
<dbReference type="InterPro" id="IPR018044">
    <property type="entry name" value="Peptidase_S11"/>
</dbReference>
<keyword evidence="5" id="KW-0573">Peptidoglycan synthesis</keyword>
<organism evidence="9 10">
    <name type="scientific">Candidatus Cyrtobacter comes</name>
    <dbReference type="NCBI Taxonomy" id="675776"/>
    <lineage>
        <taxon>Bacteria</taxon>
        <taxon>Pseudomonadati</taxon>
        <taxon>Pseudomonadota</taxon>
        <taxon>Alphaproteobacteria</taxon>
        <taxon>Rickettsiales</taxon>
        <taxon>Candidatus Midichloriaceae</taxon>
        <taxon>Candidatus Cyrtobacter</taxon>
    </lineage>
</organism>
<keyword evidence="9" id="KW-0121">Carboxypeptidase</keyword>
<dbReference type="Pfam" id="PF00768">
    <property type="entry name" value="Peptidase_S11"/>
    <property type="match status" value="1"/>
</dbReference>
<evidence type="ECO:0000256" key="1">
    <source>
        <dbReference type="ARBA" id="ARBA00007164"/>
    </source>
</evidence>
<dbReference type="Gene3D" id="3.40.710.10">
    <property type="entry name" value="DD-peptidase/beta-lactamase superfamily"/>
    <property type="match status" value="1"/>
</dbReference>
<keyword evidence="6" id="KW-0961">Cell wall biogenesis/degradation</keyword>
<dbReference type="EMBL" id="JARGYT010000001">
    <property type="protein sequence ID" value="MDZ5761691.1"/>
    <property type="molecule type" value="Genomic_DNA"/>
</dbReference>
<comment type="caution">
    <text evidence="9">The sequence shown here is derived from an EMBL/GenBank/DDBJ whole genome shotgun (WGS) entry which is preliminary data.</text>
</comment>
<evidence type="ECO:0000256" key="7">
    <source>
        <dbReference type="RuleBase" id="RU004016"/>
    </source>
</evidence>
<evidence type="ECO:0000259" key="8">
    <source>
        <dbReference type="Pfam" id="PF00768"/>
    </source>
</evidence>
<proteinExistence type="inferred from homology"/>
<evidence type="ECO:0000313" key="9">
    <source>
        <dbReference type="EMBL" id="MDZ5761691.1"/>
    </source>
</evidence>
<dbReference type="PRINTS" id="PR00725">
    <property type="entry name" value="DADACBPTASE1"/>
</dbReference>
<gene>
    <name evidence="9" type="ORF">Cyrtocomes_00048</name>
</gene>
<dbReference type="InterPro" id="IPR012338">
    <property type="entry name" value="Beta-lactam/transpept-like"/>
</dbReference>
<comment type="similarity">
    <text evidence="1 7">Belongs to the peptidase S11 family.</text>
</comment>
<evidence type="ECO:0000313" key="10">
    <source>
        <dbReference type="Proteomes" id="UP001293791"/>
    </source>
</evidence>
<keyword evidence="10" id="KW-1185">Reference proteome</keyword>